<dbReference type="EMBL" id="VDMD01000034">
    <property type="protein sequence ID" value="TRM58628.1"/>
    <property type="molecule type" value="Genomic_DNA"/>
</dbReference>
<accession>A0A550C1K8</accession>
<comment type="catalytic activity">
    <reaction evidence="3">
        <text>glutathione + H2O = L-cysteinylglycine + L-glutamate</text>
        <dbReference type="Rhea" id="RHEA:28807"/>
        <dbReference type="ChEBI" id="CHEBI:15377"/>
        <dbReference type="ChEBI" id="CHEBI:29985"/>
        <dbReference type="ChEBI" id="CHEBI:57925"/>
        <dbReference type="ChEBI" id="CHEBI:61694"/>
        <dbReference type="EC" id="3.4.19.13"/>
    </reaction>
</comment>
<dbReference type="InterPro" id="IPR000101">
    <property type="entry name" value="GGT_peptidase"/>
</dbReference>
<dbReference type="InterPro" id="IPR029055">
    <property type="entry name" value="Ntn_hydrolases_N"/>
</dbReference>
<evidence type="ECO:0000256" key="3">
    <source>
        <dbReference type="RuleBase" id="RU368068"/>
    </source>
</evidence>
<dbReference type="EC" id="2.3.2.2" evidence="3"/>
<feature type="binding site" evidence="2">
    <location>
        <begin position="433"/>
        <end position="434"/>
    </location>
    <ligand>
        <name>L-glutamate</name>
        <dbReference type="ChEBI" id="CHEBI:29985"/>
    </ligand>
</feature>
<dbReference type="SUPFAM" id="SSF56235">
    <property type="entry name" value="N-terminal nucleophile aminohydrolases (Ntn hydrolases)"/>
    <property type="match status" value="1"/>
</dbReference>
<dbReference type="Proteomes" id="UP000320762">
    <property type="component" value="Unassembled WGS sequence"/>
</dbReference>
<comment type="catalytic activity">
    <reaction evidence="3">
        <text>an S-substituted glutathione + H2O = an S-substituted L-cysteinylglycine + L-glutamate</text>
        <dbReference type="Rhea" id="RHEA:59468"/>
        <dbReference type="ChEBI" id="CHEBI:15377"/>
        <dbReference type="ChEBI" id="CHEBI:29985"/>
        <dbReference type="ChEBI" id="CHEBI:90779"/>
        <dbReference type="ChEBI" id="CHEBI:143103"/>
        <dbReference type="EC" id="3.4.19.13"/>
    </reaction>
</comment>
<dbReference type="NCBIfam" id="TIGR00066">
    <property type="entry name" value="g_glut_trans"/>
    <property type="match status" value="1"/>
</dbReference>
<reference evidence="4 5" key="1">
    <citation type="journal article" date="2019" name="New Phytol.">
        <title>Comparative genomics reveals unique wood-decay strategies and fruiting body development in the Schizophyllaceae.</title>
        <authorList>
            <person name="Almasi E."/>
            <person name="Sahu N."/>
            <person name="Krizsan K."/>
            <person name="Balint B."/>
            <person name="Kovacs G.M."/>
            <person name="Kiss B."/>
            <person name="Cseklye J."/>
            <person name="Drula E."/>
            <person name="Henrissat B."/>
            <person name="Nagy I."/>
            <person name="Chovatia M."/>
            <person name="Adam C."/>
            <person name="LaButti K."/>
            <person name="Lipzen A."/>
            <person name="Riley R."/>
            <person name="Grigoriev I.V."/>
            <person name="Nagy L.G."/>
        </authorList>
    </citation>
    <scope>NUCLEOTIDE SEQUENCE [LARGE SCALE GENOMIC DNA]</scope>
    <source>
        <strain evidence="4 5">NL-1724</strain>
    </source>
</reference>
<dbReference type="PRINTS" id="PR01210">
    <property type="entry name" value="GGTRANSPTASE"/>
</dbReference>
<feature type="binding site" evidence="2">
    <location>
        <position position="456"/>
    </location>
    <ligand>
        <name>L-glutamate</name>
        <dbReference type="ChEBI" id="CHEBI:29985"/>
    </ligand>
</feature>
<keyword evidence="3" id="KW-0808">Transferase</keyword>
<dbReference type="InterPro" id="IPR043138">
    <property type="entry name" value="GGT_lsub"/>
</dbReference>
<dbReference type="OrthoDB" id="1081007at2759"/>
<protein>
    <recommendedName>
        <fullName evidence="3">Glutathione hydrolase</fullName>
        <ecNumber evidence="3">2.3.2.2</ecNumber>
        <ecNumber evidence="3">3.4.19.13</ecNumber>
    </recommendedName>
    <alternativeName>
        <fullName evidence="3">Gamma-glutamyltransferase</fullName>
    </alternativeName>
    <alternativeName>
        <fullName evidence="3">Gamma-glutamyltranspeptidase</fullName>
    </alternativeName>
</protein>
<keyword evidence="3" id="KW-0378">Hydrolase</keyword>
<dbReference type="PANTHER" id="PTHR11686:SF62">
    <property type="entry name" value="GLUTATHIONE HYDROLASE"/>
    <property type="match status" value="1"/>
</dbReference>
<dbReference type="GO" id="GO:0103068">
    <property type="term" value="F:leukotriene C4 gamma-glutamyl transferase activity"/>
    <property type="evidence" value="ECO:0007669"/>
    <property type="project" value="UniProtKB-EC"/>
</dbReference>
<sequence length="555" mass="59005">MNSRSPRGAVASESQVASGIGAHILQEGGSAVDAAIAMTLAVGTLCSDMSGIGGGGFALIRTPEGTCESLNFRPAAPAAVTSKMYLDKPGVSAVGGLAVAVPGELRGFEAMHKKYGKLPWSRLFEPSVKLARDGFPLTEDMQNVVNIKTRAAGSSDPKSSWVYEHPTLSQWLTKDGELLPTGTTLKRPAYAQTLETIANEGADAFYSGAIAQSIVEAVQAEGGVMTLDDMRAYEARSVEPLSIQYKGHKVTSVGAPASGAVVLAALSILDNFKDVDGPGSVKDAHRMTESLKHAFAHRTLLGDPMFVPGLDAAQREFVSPARGRMLRTKIDDNNVLAPSEYRAEGFETIKTDGRIEVKMDNGTSHVVAADASGLVVSLTTTITLYWGSRIIVPSSGIVLNDSMEDFSVEGVSNFWGYLPTPANYIEGNKRPLSSTSPFIIEDAQGRFRYAGGAAGGSRIVSCNVQHVRNVLDYAMDPTAALAHPRLHDQIAPQETHLEESWDKETAAELERLGHKVVWLAVAPSTACGVSHDPETGEWKAAGEPRKKMAAGAVAW</sequence>
<dbReference type="Pfam" id="PF01019">
    <property type="entry name" value="G_glu_transpept"/>
    <property type="match status" value="1"/>
</dbReference>
<comment type="caution">
    <text evidence="4">The sequence shown here is derived from an EMBL/GenBank/DDBJ whole genome shotgun (WGS) entry which is preliminary data.</text>
</comment>
<dbReference type="Gene3D" id="3.60.20.40">
    <property type="match status" value="1"/>
</dbReference>
<dbReference type="GO" id="GO:0005886">
    <property type="term" value="C:plasma membrane"/>
    <property type="evidence" value="ECO:0007669"/>
    <property type="project" value="TreeGrafter"/>
</dbReference>
<dbReference type="InterPro" id="IPR043137">
    <property type="entry name" value="GGT_ssub_C"/>
</dbReference>
<evidence type="ECO:0000313" key="5">
    <source>
        <dbReference type="Proteomes" id="UP000320762"/>
    </source>
</evidence>
<dbReference type="AlphaFoldDB" id="A0A550C1K8"/>
<dbReference type="GO" id="GO:0006751">
    <property type="term" value="P:glutathione catabolic process"/>
    <property type="evidence" value="ECO:0007669"/>
    <property type="project" value="UniProtKB-UniRule"/>
</dbReference>
<dbReference type="STRING" id="97359.A0A550C1K8"/>
<comment type="pathway">
    <text evidence="3">Sulfur metabolism; glutathione metabolism.</text>
</comment>
<dbReference type="GO" id="GO:0036374">
    <property type="term" value="F:glutathione hydrolase activity"/>
    <property type="evidence" value="ECO:0007669"/>
    <property type="project" value="UniProtKB-UniRule"/>
</dbReference>
<feature type="binding site" evidence="2">
    <location>
        <position position="405"/>
    </location>
    <ligand>
        <name>L-glutamate</name>
        <dbReference type="ChEBI" id="CHEBI:29985"/>
    </ligand>
</feature>
<keyword evidence="5" id="KW-1185">Reference proteome</keyword>
<evidence type="ECO:0000256" key="1">
    <source>
        <dbReference type="PIRSR" id="PIRSR600101-1"/>
    </source>
</evidence>
<proteinExistence type="predicted"/>
<comment type="function">
    <text evidence="3">Cleaves the gamma-glutamyl peptide bond of glutathione and glutathione conjugates.</text>
</comment>
<evidence type="ECO:0000256" key="2">
    <source>
        <dbReference type="PIRSR" id="PIRSR600101-2"/>
    </source>
</evidence>
<name>A0A550C1K8_9AGAR</name>
<dbReference type="Gene3D" id="1.10.246.130">
    <property type="match status" value="1"/>
</dbReference>
<evidence type="ECO:0000313" key="4">
    <source>
        <dbReference type="EMBL" id="TRM58628.1"/>
    </source>
</evidence>
<organism evidence="4 5">
    <name type="scientific">Schizophyllum amplum</name>
    <dbReference type="NCBI Taxonomy" id="97359"/>
    <lineage>
        <taxon>Eukaryota</taxon>
        <taxon>Fungi</taxon>
        <taxon>Dikarya</taxon>
        <taxon>Basidiomycota</taxon>
        <taxon>Agaricomycotina</taxon>
        <taxon>Agaricomycetes</taxon>
        <taxon>Agaricomycetidae</taxon>
        <taxon>Agaricales</taxon>
        <taxon>Schizophyllaceae</taxon>
        <taxon>Schizophyllum</taxon>
    </lineage>
</organism>
<dbReference type="EC" id="3.4.19.13" evidence="3"/>
<dbReference type="UniPathway" id="UPA00204"/>
<feature type="active site" description="Nucleophile" evidence="1">
    <location>
        <position position="363"/>
    </location>
</feature>
<comment type="catalytic activity">
    <reaction evidence="3">
        <text>an N-terminal (5-L-glutamyl)-[peptide] + an alpha-amino acid = 5-L-glutamyl amino acid + an N-terminal L-alpha-aminoacyl-[peptide]</text>
        <dbReference type="Rhea" id="RHEA:23904"/>
        <dbReference type="Rhea" id="RHEA-COMP:9780"/>
        <dbReference type="Rhea" id="RHEA-COMP:9795"/>
        <dbReference type="ChEBI" id="CHEBI:77644"/>
        <dbReference type="ChEBI" id="CHEBI:78597"/>
        <dbReference type="ChEBI" id="CHEBI:78599"/>
        <dbReference type="ChEBI" id="CHEBI:78608"/>
        <dbReference type="EC" id="2.3.2.2"/>
    </reaction>
</comment>
<feature type="binding site" evidence="2">
    <location>
        <position position="73"/>
    </location>
    <ligand>
        <name>L-glutamate</name>
        <dbReference type="ChEBI" id="CHEBI:29985"/>
    </ligand>
</feature>
<dbReference type="PANTHER" id="PTHR11686">
    <property type="entry name" value="GAMMA GLUTAMYL TRANSPEPTIDASE"/>
    <property type="match status" value="1"/>
</dbReference>
<keyword evidence="3" id="KW-0012">Acyltransferase</keyword>
<gene>
    <name evidence="4" type="ORF">BD626DRAFT_550642</name>
</gene>